<dbReference type="Gene3D" id="1.10.300.10">
    <property type="entry name" value="Adenylosuccinate Synthetase, subunit A, domain 2"/>
    <property type="match status" value="1"/>
</dbReference>
<keyword evidence="4 8" id="KW-0547">Nucleotide-binding</keyword>
<proteinExistence type="inferred from homology"/>
<feature type="binding site" description="in other chain" evidence="8">
    <location>
        <position position="249"/>
    </location>
    <ligand>
        <name>IMP</name>
        <dbReference type="ChEBI" id="CHEBI:58053"/>
        <note>ligand shared between dimeric partners</note>
    </ligand>
</feature>
<dbReference type="PANTHER" id="PTHR11846">
    <property type="entry name" value="ADENYLOSUCCINATE SYNTHETASE"/>
    <property type="match status" value="1"/>
</dbReference>
<feature type="binding site" evidence="8">
    <location>
        <position position="42"/>
    </location>
    <ligand>
        <name>Mg(2+)</name>
        <dbReference type="ChEBI" id="CHEBI:18420"/>
    </ligand>
</feature>
<dbReference type="InterPro" id="IPR033128">
    <property type="entry name" value="Adenylosuccin_syn_Lys_AS"/>
</dbReference>
<comment type="caution">
    <text evidence="8">Lacks conserved residue(s) required for the propagation of feature annotation.</text>
</comment>
<evidence type="ECO:0000256" key="4">
    <source>
        <dbReference type="ARBA" id="ARBA00022741"/>
    </source>
</evidence>
<accession>A0A6J4JMP6</accession>
<evidence type="ECO:0000256" key="6">
    <source>
        <dbReference type="ARBA" id="ARBA00022842"/>
    </source>
</evidence>
<dbReference type="GO" id="GO:0000287">
    <property type="term" value="F:magnesium ion binding"/>
    <property type="evidence" value="ECO:0007669"/>
    <property type="project" value="UniProtKB-UniRule"/>
</dbReference>
<feature type="binding site" evidence="8">
    <location>
        <begin position="346"/>
        <end position="348"/>
    </location>
    <ligand>
        <name>GTP</name>
        <dbReference type="ChEBI" id="CHEBI:37565"/>
    </ligand>
</feature>
<protein>
    <recommendedName>
        <fullName evidence="8 10">Adenylosuccinate synthetase</fullName>
        <shortName evidence="8">AMPSase</shortName>
        <shortName evidence="8">AdSS</shortName>
        <ecNumber evidence="8 10">6.3.4.4</ecNumber>
    </recommendedName>
    <alternativeName>
        <fullName evidence="8">IMP--aspartate ligase</fullName>
    </alternativeName>
</protein>
<dbReference type="InterPro" id="IPR018220">
    <property type="entry name" value="Adenylosuccin_syn_GTP-bd"/>
</dbReference>
<dbReference type="PROSITE" id="PS01266">
    <property type="entry name" value="ADENYLOSUCCIN_SYN_1"/>
    <property type="match status" value="1"/>
</dbReference>
<keyword evidence="6 8" id="KW-0460">Magnesium</keyword>
<keyword evidence="3 8" id="KW-0479">Metal-binding</keyword>
<reference evidence="11" key="1">
    <citation type="submission" date="2020-02" db="EMBL/GenBank/DDBJ databases">
        <authorList>
            <person name="Meier V. D."/>
        </authorList>
    </citation>
    <scope>NUCLEOTIDE SEQUENCE</scope>
    <source>
        <strain evidence="11">AVDCRST_MAG77</strain>
    </source>
</reference>
<dbReference type="PROSITE" id="PS00513">
    <property type="entry name" value="ADENYLOSUCCIN_SYN_2"/>
    <property type="match status" value="1"/>
</dbReference>
<dbReference type="PANTHER" id="PTHR11846:SF0">
    <property type="entry name" value="ADENYLOSUCCINATE SYNTHETASE"/>
    <property type="match status" value="1"/>
</dbReference>
<evidence type="ECO:0000256" key="10">
    <source>
        <dbReference type="RuleBase" id="RU000520"/>
    </source>
</evidence>
<gene>
    <name evidence="8" type="primary">purA</name>
    <name evidence="11" type="ORF">AVDCRST_MAG77-3979</name>
</gene>
<dbReference type="InterPro" id="IPR042109">
    <property type="entry name" value="Adenylosuccinate_synth_dom1"/>
</dbReference>
<feature type="binding site" evidence="8">
    <location>
        <position position="13"/>
    </location>
    <ligand>
        <name>Mg(2+)</name>
        <dbReference type="ChEBI" id="CHEBI:18420"/>
    </ligand>
</feature>
<dbReference type="InterPro" id="IPR027417">
    <property type="entry name" value="P-loop_NTPase"/>
</dbReference>
<feature type="binding site" description="in other chain" evidence="8">
    <location>
        <begin position="40"/>
        <end position="43"/>
    </location>
    <ligand>
        <name>IMP</name>
        <dbReference type="ChEBI" id="CHEBI:58053"/>
        <note>ligand shared between dimeric partners</note>
    </ligand>
</feature>
<dbReference type="AlphaFoldDB" id="A0A6J4JMP6"/>
<dbReference type="CDD" id="cd03108">
    <property type="entry name" value="AdSS"/>
    <property type="match status" value="1"/>
</dbReference>
<keyword evidence="7 8" id="KW-0342">GTP-binding</keyword>
<feature type="binding site" description="in other chain" evidence="8">
    <location>
        <position position="318"/>
    </location>
    <ligand>
        <name>IMP</name>
        <dbReference type="ChEBI" id="CHEBI:58053"/>
        <note>ligand shared between dimeric partners</note>
    </ligand>
</feature>
<dbReference type="EC" id="6.3.4.4" evidence="8 10"/>
<keyword evidence="8" id="KW-0963">Cytoplasm</keyword>
<sequence length="442" mass="47768">MAVTAVVGCGWGDEGKGKIVDALAAERHARLVIRFNGGPNAGHTVVPEVDGSDKPAWSGVVFRLHQVPSGVFTPGCVCLVGTGTVVDPDGFLRELAELEQHGVSTENVLLSDRAHLVLPMHRDRERLLEQAREQLKQGTTLQGIGPTYEDKMARIGLRLGDLLDGEYLDEYLPFLAEEHSRRLGALGGEPVSAGELRELCDRWAQQIGHRIVDSHPLVQRTLREGGDLILEGQLGACREIDWGIYPYVTSSGATAAAGAAGSGVPVTAINEVIGVLKAFSTTVGEGPFVTELFGAEADRLRYAGESESEHEFGATTGRSRRCGWFDAVAARQAAALNGCTDIALTKLDVLDGLLPELQVASGYEMNGERVEYVPSSTRRLKYVTPVYETLPCWKQPSRGARTWERLPAEAQAYAKRIEQLVEVPVTYLGTGPARLAMAKQTT</sequence>
<evidence type="ECO:0000256" key="5">
    <source>
        <dbReference type="ARBA" id="ARBA00022755"/>
    </source>
</evidence>
<feature type="binding site" description="in other chain" evidence="8">
    <location>
        <position position="140"/>
    </location>
    <ligand>
        <name>IMP</name>
        <dbReference type="ChEBI" id="CHEBI:58053"/>
        <note>ligand shared between dimeric partners</note>
    </ligand>
</feature>
<comment type="subcellular location">
    <subcellularLocation>
        <location evidence="8">Cytoplasm</location>
    </subcellularLocation>
</comment>
<dbReference type="Pfam" id="PF00709">
    <property type="entry name" value="Adenylsucc_synt"/>
    <property type="match status" value="1"/>
</dbReference>
<comment type="catalytic activity">
    <reaction evidence="8 10">
        <text>IMP + L-aspartate + GTP = N(6)-(1,2-dicarboxyethyl)-AMP + GDP + phosphate + 2 H(+)</text>
        <dbReference type="Rhea" id="RHEA:15753"/>
        <dbReference type="ChEBI" id="CHEBI:15378"/>
        <dbReference type="ChEBI" id="CHEBI:29991"/>
        <dbReference type="ChEBI" id="CHEBI:37565"/>
        <dbReference type="ChEBI" id="CHEBI:43474"/>
        <dbReference type="ChEBI" id="CHEBI:57567"/>
        <dbReference type="ChEBI" id="CHEBI:58053"/>
        <dbReference type="ChEBI" id="CHEBI:58189"/>
        <dbReference type="EC" id="6.3.4.4"/>
    </reaction>
</comment>
<feature type="active site" evidence="9">
    <location>
        <position position="151"/>
    </location>
</feature>
<dbReference type="FunFam" id="3.90.170.10:FF:000001">
    <property type="entry name" value="Adenylosuccinate synthetase"/>
    <property type="match status" value="1"/>
</dbReference>
<feature type="binding site" evidence="8">
    <location>
        <begin position="429"/>
        <end position="431"/>
    </location>
    <ligand>
        <name>GTP</name>
        <dbReference type="ChEBI" id="CHEBI:37565"/>
    </ligand>
</feature>
<dbReference type="SMART" id="SM00788">
    <property type="entry name" value="Adenylsucc_synt"/>
    <property type="match status" value="1"/>
</dbReference>
<feature type="active site" description="Proton acceptor" evidence="8">
    <location>
        <position position="13"/>
    </location>
</feature>
<feature type="active site" description="Proton donor" evidence="8">
    <location>
        <position position="43"/>
    </location>
</feature>
<dbReference type="SUPFAM" id="SSF52540">
    <property type="entry name" value="P-loop containing nucleoside triphosphate hydrolases"/>
    <property type="match status" value="1"/>
</dbReference>
<dbReference type="GO" id="GO:0005737">
    <property type="term" value="C:cytoplasm"/>
    <property type="evidence" value="ECO:0007669"/>
    <property type="project" value="UniProtKB-SubCell"/>
</dbReference>
<organism evidence="11">
    <name type="scientific">uncultured Chloroflexota bacterium</name>
    <dbReference type="NCBI Taxonomy" id="166587"/>
    <lineage>
        <taxon>Bacteria</taxon>
        <taxon>Bacillati</taxon>
        <taxon>Chloroflexota</taxon>
        <taxon>environmental samples</taxon>
    </lineage>
</organism>
<evidence type="ECO:0000256" key="8">
    <source>
        <dbReference type="HAMAP-Rule" id="MF_00011"/>
    </source>
</evidence>
<comment type="cofactor">
    <cofactor evidence="8">
        <name>Mg(2+)</name>
        <dbReference type="ChEBI" id="CHEBI:18420"/>
    </cofactor>
    <text evidence="8">Binds 1 Mg(2+) ion per subunit.</text>
</comment>
<dbReference type="GO" id="GO:0005525">
    <property type="term" value="F:GTP binding"/>
    <property type="evidence" value="ECO:0007669"/>
    <property type="project" value="UniProtKB-UniRule"/>
</dbReference>
<dbReference type="Gene3D" id="3.40.440.10">
    <property type="entry name" value="Adenylosuccinate Synthetase, subunit A, domain 1"/>
    <property type="match status" value="1"/>
</dbReference>
<feature type="binding site" evidence="8">
    <location>
        <position position="320"/>
    </location>
    <ligand>
        <name>GTP</name>
        <dbReference type="ChEBI" id="CHEBI:37565"/>
    </ligand>
</feature>
<evidence type="ECO:0000256" key="1">
    <source>
        <dbReference type="ARBA" id="ARBA00011738"/>
    </source>
</evidence>
<dbReference type="InterPro" id="IPR042111">
    <property type="entry name" value="Adenylosuccinate_synth_dom3"/>
</dbReference>
<comment type="pathway">
    <text evidence="8 10">Purine metabolism; AMP biosynthesis via de novo pathway; AMP from IMP: step 1/2.</text>
</comment>
<comment type="function">
    <text evidence="8">Plays an important role in the de novo pathway of purine nucleotide biosynthesis. Catalyzes the first committed step in the biosynthesis of AMP from IMP.</text>
</comment>
<dbReference type="NCBIfam" id="NF002223">
    <property type="entry name" value="PRK01117.1"/>
    <property type="match status" value="1"/>
</dbReference>
<keyword evidence="2 8" id="KW-0436">Ligase</keyword>
<dbReference type="GO" id="GO:0004019">
    <property type="term" value="F:adenylosuccinate synthase activity"/>
    <property type="evidence" value="ECO:0007669"/>
    <property type="project" value="UniProtKB-UniRule"/>
</dbReference>
<name>A0A6J4JMP6_9CHLR</name>
<dbReference type="UniPathway" id="UPA00075">
    <property type="reaction ID" value="UER00335"/>
</dbReference>
<comment type="similarity">
    <text evidence="8 10">Belongs to the adenylosuccinate synthetase family.</text>
</comment>
<dbReference type="InterPro" id="IPR001114">
    <property type="entry name" value="Adenylosuccinate_synthetase"/>
</dbReference>
<evidence type="ECO:0000256" key="7">
    <source>
        <dbReference type="ARBA" id="ARBA00023134"/>
    </source>
</evidence>
<feature type="binding site" evidence="8">
    <location>
        <position position="154"/>
    </location>
    <ligand>
        <name>IMP</name>
        <dbReference type="ChEBI" id="CHEBI:58053"/>
        <note>ligand shared between dimeric partners</note>
    </ligand>
</feature>
<feature type="binding site" evidence="8">
    <location>
        <begin position="12"/>
        <end position="18"/>
    </location>
    <ligand>
        <name>GTP</name>
        <dbReference type="ChEBI" id="CHEBI:37565"/>
    </ligand>
</feature>
<dbReference type="InterPro" id="IPR042110">
    <property type="entry name" value="Adenylosuccinate_synth_dom2"/>
</dbReference>
<dbReference type="EMBL" id="CADCTC010000209">
    <property type="protein sequence ID" value="CAA9282549.1"/>
    <property type="molecule type" value="Genomic_DNA"/>
</dbReference>
<feature type="binding site" evidence="8">
    <location>
        <begin position="42"/>
        <end position="44"/>
    </location>
    <ligand>
        <name>GTP</name>
        <dbReference type="ChEBI" id="CHEBI:37565"/>
    </ligand>
</feature>
<dbReference type="GO" id="GO:0044208">
    <property type="term" value="P:'de novo' AMP biosynthetic process"/>
    <property type="evidence" value="ECO:0007669"/>
    <property type="project" value="UniProtKB-UniRule"/>
</dbReference>
<keyword evidence="5 8" id="KW-0658">Purine biosynthesis</keyword>
<dbReference type="GO" id="GO:0046040">
    <property type="term" value="P:IMP metabolic process"/>
    <property type="evidence" value="ECO:0007669"/>
    <property type="project" value="TreeGrafter"/>
</dbReference>
<evidence type="ECO:0000256" key="9">
    <source>
        <dbReference type="PROSITE-ProRule" id="PRU10134"/>
    </source>
</evidence>
<feature type="binding site" evidence="8">
    <location>
        <begin position="314"/>
        <end position="320"/>
    </location>
    <ligand>
        <name>substrate</name>
    </ligand>
</feature>
<dbReference type="HAMAP" id="MF_00011">
    <property type="entry name" value="Adenylosucc_synth"/>
    <property type="match status" value="1"/>
</dbReference>
<feature type="binding site" description="in other chain" evidence="8">
    <location>
        <begin position="13"/>
        <end position="16"/>
    </location>
    <ligand>
        <name>IMP</name>
        <dbReference type="ChEBI" id="CHEBI:58053"/>
        <note>ligand shared between dimeric partners</note>
    </ligand>
</feature>
<evidence type="ECO:0000256" key="3">
    <source>
        <dbReference type="ARBA" id="ARBA00022723"/>
    </source>
</evidence>
<comment type="subunit">
    <text evidence="1 8">Homodimer.</text>
</comment>
<dbReference type="Gene3D" id="3.90.170.10">
    <property type="entry name" value="Adenylosuccinate Synthetase, subunit A, domain 3"/>
    <property type="match status" value="1"/>
</dbReference>
<evidence type="ECO:0000256" key="2">
    <source>
        <dbReference type="ARBA" id="ARBA00022598"/>
    </source>
</evidence>
<dbReference type="NCBIfam" id="TIGR00184">
    <property type="entry name" value="purA"/>
    <property type="match status" value="1"/>
</dbReference>
<evidence type="ECO:0000313" key="11">
    <source>
        <dbReference type="EMBL" id="CAA9282549.1"/>
    </source>
</evidence>